<dbReference type="EMBL" id="CAJNOQ010016465">
    <property type="protein sequence ID" value="CAF1381501.1"/>
    <property type="molecule type" value="Genomic_DNA"/>
</dbReference>
<evidence type="ECO:0000313" key="6">
    <source>
        <dbReference type="Proteomes" id="UP000663829"/>
    </source>
</evidence>
<feature type="non-terminal residue" evidence="4">
    <location>
        <position position="1"/>
    </location>
</feature>
<dbReference type="EMBL" id="CAJOBC010081720">
    <property type="protein sequence ID" value="CAF4276701.1"/>
    <property type="molecule type" value="Genomic_DNA"/>
</dbReference>
<dbReference type="Proteomes" id="UP000681722">
    <property type="component" value="Unassembled WGS sequence"/>
</dbReference>
<evidence type="ECO:0000256" key="1">
    <source>
        <dbReference type="ARBA" id="ARBA00022737"/>
    </source>
</evidence>
<dbReference type="AlphaFoldDB" id="A0A815JRU2"/>
<dbReference type="InterPro" id="IPR019734">
    <property type="entry name" value="TPR_rpt"/>
</dbReference>
<sequence>MTVHISCTYDGRGFPSGLHDESTCRSGEVSAKRWFFGEEAPFHSKGGGPLNMISDFLVQHPSGPFFNLSDSEYDQCIDYVERGATASINVGQHSYFDNFTILEHFERLFQLLEFKEQYKDHTIVCVLANARTHTAKSHSLLDFGKSCGTRCPLDKIEYTDTQGKGHILHCYFESEPNKSLSKGLVEIAKELKVKLPSNIKLDDLRALLSDHPAFKNQGIYILNRLEVLYPTVSFGAVFEIDSVEFDRDLNVWKISMKTKDDSSNDIKQYIKSIKQELGQFTPAILFGRLLFIQLGQLEKAEQYFRMLLKTVPESDEDYASAINNLGHIYRERNQFNLALEMYTYAYELRQRQLPEDHHYIGACLNNIGAIFKDKREYAKALDCSHTALKIYDK</sequence>
<gene>
    <name evidence="4" type="ORF">GPM918_LOCUS32351</name>
    <name evidence="5" type="ORF">SRO942_LOCUS33022</name>
</gene>
<dbReference type="PROSITE" id="PS50005">
    <property type="entry name" value="TPR"/>
    <property type="match status" value="1"/>
</dbReference>
<dbReference type="OrthoDB" id="10036531at2759"/>
<dbReference type="Gene3D" id="1.25.40.10">
    <property type="entry name" value="Tetratricopeptide repeat domain"/>
    <property type="match status" value="1"/>
</dbReference>
<keyword evidence="6" id="KW-1185">Reference proteome</keyword>
<keyword evidence="2 3" id="KW-0802">TPR repeat</keyword>
<evidence type="ECO:0000256" key="3">
    <source>
        <dbReference type="PROSITE-ProRule" id="PRU00339"/>
    </source>
</evidence>
<evidence type="ECO:0000313" key="4">
    <source>
        <dbReference type="EMBL" id="CAF1381501.1"/>
    </source>
</evidence>
<evidence type="ECO:0000313" key="5">
    <source>
        <dbReference type="EMBL" id="CAF4276701.1"/>
    </source>
</evidence>
<dbReference type="SMART" id="SM00028">
    <property type="entry name" value="TPR"/>
    <property type="match status" value="3"/>
</dbReference>
<dbReference type="SUPFAM" id="SSF48452">
    <property type="entry name" value="TPR-like"/>
    <property type="match status" value="1"/>
</dbReference>
<evidence type="ECO:0008006" key="7">
    <source>
        <dbReference type="Google" id="ProtNLM"/>
    </source>
</evidence>
<dbReference type="Pfam" id="PF13424">
    <property type="entry name" value="TPR_12"/>
    <property type="match status" value="1"/>
</dbReference>
<comment type="caution">
    <text evidence="4">The sequence shown here is derived from an EMBL/GenBank/DDBJ whole genome shotgun (WGS) entry which is preliminary data.</text>
</comment>
<name>A0A815JRU2_9BILA</name>
<dbReference type="Proteomes" id="UP000663829">
    <property type="component" value="Unassembled WGS sequence"/>
</dbReference>
<protein>
    <recommendedName>
        <fullName evidence="7">Tetratricopeptide repeat protein</fullName>
    </recommendedName>
</protein>
<reference evidence="4" key="1">
    <citation type="submission" date="2021-02" db="EMBL/GenBank/DDBJ databases">
        <authorList>
            <person name="Nowell W R."/>
        </authorList>
    </citation>
    <scope>NUCLEOTIDE SEQUENCE</scope>
</reference>
<evidence type="ECO:0000256" key="2">
    <source>
        <dbReference type="ARBA" id="ARBA00022803"/>
    </source>
</evidence>
<feature type="repeat" description="TPR" evidence="3">
    <location>
        <begin position="319"/>
        <end position="352"/>
    </location>
</feature>
<accession>A0A815JRU2</accession>
<keyword evidence="1" id="KW-0677">Repeat</keyword>
<organism evidence="4 6">
    <name type="scientific">Didymodactylos carnosus</name>
    <dbReference type="NCBI Taxonomy" id="1234261"/>
    <lineage>
        <taxon>Eukaryota</taxon>
        <taxon>Metazoa</taxon>
        <taxon>Spiralia</taxon>
        <taxon>Gnathifera</taxon>
        <taxon>Rotifera</taxon>
        <taxon>Eurotatoria</taxon>
        <taxon>Bdelloidea</taxon>
        <taxon>Philodinida</taxon>
        <taxon>Philodinidae</taxon>
        <taxon>Didymodactylos</taxon>
    </lineage>
</organism>
<proteinExistence type="predicted"/>
<dbReference type="InterPro" id="IPR011990">
    <property type="entry name" value="TPR-like_helical_dom_sf"/>
</dbReference>
<dbReference type="PANTHER" id="PTHR45641">
    <property type="entry name" value="TETRATRICOPEPTIDE REPEAT PROTEIN (AFU_ORTHOLOGUE AFUA_6G03870)"/>
    <property type="match status" value="1"/>
</dbReference>